<dbReference type="Pfam" id="PF13561">
    <property type="entry name" value="adh_short_C2"/>
    <property type="match status" value="1"/>
</dbReference>
<evidence type="ECO:0000313" key="5">
    <source>
        <dbReference type="Proteomes" id="UP000548476"/>
    </source>
</evidence>
<feature type="domain" description="Ketoreductase" evidence="3">
    <location>
        <begin position="7"/>
        <end position="191"/>
    </location>
</feature>
<dbReference type="Gene3D" id="3.40.50.720">
    <property type="entry name" value="NAD(P)-binding Rossmann-like Domain"/>
    <property type="match status" value="1"/>
</dbReference>
<evidence type="ECO:0000313" key="4">
    <source>
        <dbReference type="EMBL" id="MBB6040010.1"/>
    </source>
</evidence>
<sequence>MSDLTGKAALVTGASRGIGATTVRTLAARGAAVAFTYASSGEHADQLVKEIAAEGGKAVAIRADAADAAASAGAVERAVAELGGLDILVNNVGRGAMGPFEEMPLDDLDHLLAVNVRSVVVTSQAAARHLREGGRIITVGSAVSNKTPGPGMTLYAMTKSALVGFTKGMARDLGGRGITANLVQPGAIDTEMNPADGPFAEFQRTQTALGRFGQAGEIAETIAFIAGDGGSYMTGSCVAVDGGHAA</sequence>
<gene>
    <name evidence="4" type="ORF">HNR73_007909</name>
</gene>
<dbReference type="SMART" id="SM00822">
    <property type="entry name" value="PKS_KR"/>
    <property type="match status" value="1"/>
</dbReference>
<protein>
    <submittedName>
        <fullName evidence="4">3-oxoacyl-[acyl-carrier protein] reductase</fullName>
        <ecNumber evidence="4">1.1.1.100</ecNumber>
    </submittedName>
</protein>
<dbReference type="EC" id="1.1.1.100" evidence="4"/>
<dbReference type="InterPro" id="IPR002347">
    <property type="entry name" value="SDR_fam"/>
</dbReference>
<dbReference type="InterPro" id="IPR020904">
    <property type="entry name" value="Sc_DH/Rdtase_CS"/>
</dbReference>
<dbReference type="GO" id="GO:0004316">
    <property type="term" value="F:3-oxoacyl-[acyl-carrier-protein] reductase (NADPH) activity"/>
    <property type="evidence" value="ECO:0007669"/>
    <property type="project" value="UniProtKB-EC"/>
</dbReference>
<dbReference type="CDD" id="cd05233">
    <property type="entry name" value="SDR_c"/>
    <property type="match status" value="1"/>
</dbReference>
<evidence type="ECO:0000256" key="1">
    <source>
        <dbReference type="ARBA" id="ARBA00006484"/>
    </source>
</evidence>
<dbReference type="EMBL" id="JACHGT010000030">
    <property type="protein sequence ID" value="MBB6040010.1"/>
    <property type="molecule type" value="Genomic_DNA"/>
</dbReference>
<evidence type="ECO:0000259" key="3">
    <source>
        <dbReference type="SMART" id="SM00822"/>
    </source>
</evidence>
<organism evidence="4 5">
    <name type="scientific">Phytomonospora endophytica</name>
    <dbReference type="NCBI Taxonomy" id="714109"/>
    <lineage>
        <taxon>Bacteria</taxon>
        <taxon>Bacillati</taxon>
        <taxon>Actinomycetota</taxon>
        <taxon>Actinomycetes</taxon>
        <taxon>Micromonosporales</taxon>
        <taxon>Micromonosporaceae</taxon>
        <taxon>Phytomonospora</taxon>
    </lineage>
</organism>
<proteinExistence type="inferred from homology"/>
<keyword evidence="5" id="KW-1185">Reference proteome</keyword>
<dbReference type="FunFam" id="3.40.50.720:FF:000084">
    <property type="entry name" value="Short-chain dehydrogenase reductase"/>
    <property type="match status" value="1"/>
</dbReference>
<dbReference type="PANTHER" id="PTHR43639">
    <property type="entry name" value="OXIDOREDUCTASE, SHORT-CHAIN DEHYDROGENASE/REDUCTASE FAMILY (AFU_ORTHOLOGUE AFUA_5G02870)"/>
    <property type="match status" value="1"/>
</dbReference>
<dbReference type="PRINTS" id="PR00081">
    <property type="entry name" value="GDHRDH"/>
</dbReference>
<comment type="caution">
    <text evidence="4">The sequence shown here is derived from an EMBL/GenBank/DDBJ whole genome shotgun (WGS) entry which is preliminary data.</text>
</comment>
<dbReference type="InterPro" id="IPR057326">
    <property type="entry name" value="KR_dom"/>
</dbReference>
<dbReference type="SUPFAM" id="SSF51735">
    <property type="entry name" value="NAD(P)-binding Rossmann-fold domains"/>
    <property type="match status" value="1"/>
</dbReference>
<dbReference type="Proteomes" id="UP000548476">
    <property type="component" value="Unassembled WGS sequence"/>
</dbReference>
<evidence type="ECO:0000256" key="2">
    <source>
        <dbReference type="ARBA" id="ARBA00023002"/>
    </source>
</evidence>
<dbReference type="PANTHER" id="PTHR43639:SF1">
    <property type="entry name" value="SHORT-CHAIN DEHYDROGENASE_REDUCTASE FAMILY PROTEIN"/>
    <property type="match status" value="1"/>
</dbReference>
<name>A0A841G7G4_9ACTN</name>
<dbReference type="AlphaFoldDB" id="A0A841G7G4"/>
<dbReference type="RefSeq" id="WP_184793084.1">
    <property type="nucleotide sequence ID" value="NZ_BONT01000049.1"/>
</dbReference>
<comment type="similarity">
    <text evidence="1">Belongs to the short-chain dehydrogenases/reductases (SDR) family.</text>
</comment>
<accession>A0A841G7G4</accession>
<dbReference type="PROSITE" id="PS00061">
    <property type="entry name" value="ADH_SHORT"/>
    <property type="match status" value="1"/>
</dbReference>
<keyword evidence="2 4" id="KW-0560">Oxidoreductase</keyword>
<reference evidence="4 5" key="1">
    <citation type="submission" date="2020-08" db="EMBL/GenBank/DDBJ databases">
        <title>Genomic Encyclopedia of Type Strains, Phase IV (KMG-IV): sequencing the most valuable type-strain genomes for metagenomic binning, comparative biology and taxonomic classification.</title>
        <authorList>
            <person name="Goeker M."/>
        </authorList>
    </citation>
    <scope>NUCLEOTIDE SEQUENCE [LARGE SCALE GENOMIC DNA]</scope>
    <source>
        <strain evidence="4 5">YIM 65646</strain>
    </source>
</reference>
<dbReference type="PRINTS" id="PR00080">
    <property type="entry name" value="SDRFAMILY"/>
</dbReference>
<dbReference type="InterPro" id="IPR036291">
    <property type="entry name" value="NAD(P)-bd_dom_sf"/>
</dbReference>